<gene>
    <name evidence="3" type="ORF">NR989_11075</name>
</gene>
<evidence type="ECO:0000313" key="4">
    <source>
        <dbReference type="Proteomes" id="UP001222275"/>
    </source>
</evidence>
<dbReference type="Gene3D" id="2.50.20.10">
    <property type="entry name" value="Lipoprotein localisation LolA/LolB/LppX"/>
    <property type="match status" value="1"/>
</dbReference>
<feature type="signal peptide" evidence="1">
    <location>
        <begin position="1"/>
        <end position="22"/>
    </location>
</feature>
<feature type="domain" description="Uncharacterized protein TP-0789" evidence="2">
    <location>
        <begin position="71"/>
        <end position="261"/>
    </location>
</feature>
<dbReference type="Pfam" id="PF17131">
    <property type="entry name" value="LolA_like"/>
    <property type="match status" value="1"/>
</dbReference>
<sequence>MKKFIFLTGLFLSALMPQSVFALTGEEIAIKVDHRDDGDKGTAKIEMILIDAQGQKRIREMQKFEMDVEKDTHSAIFFTAPADVKDSAFLTYDYASSDKDDDQWLYLPELHKTKRIVSSDKSNAFMGSDFTYADMTKRVVEDYHYRIVKESNVNEQPVWVMEAVPKTEKTRDETGYAKSYMFVRQDNFVVVRAMHMQTDGKIKYMDVRKLEKIEGIWVATEIGMTTKKNKVTLHQTLMRFSNIHFNQDFDESLFTVHRIERGL</sequence>
<dbReference type="Proteomes" id="UP001222275">
    <property type="component" value="Chromosome"/>
</dbReference>
<dbReference type="EMBL" id="CP102381">
    <property type="protein sequence ID" value="WEJ62543.1"/>
    <property type="molecule type" value="Genomic_DNA"/>
</dbReference>
<keyword evidence="1" id="KW-0732">Signal</keyword>
<dbReference type="InterPro" id="IPR033399">
    <property type="entry name" value="TP_0789-like"/>
</dbReference>
<dbReference type="CDD" id="cd16329">
    <property type="entry name" value="LolA_like"/>
    <property type="match status" value="1"/>
</dbReference>
<name>A0ABY8C994_9GAMM</name>
<proteinExistence type="predicted"/>
<keyword evidence="4" id="KW-1185">Reference proteome</keyword>
<evidence type="ECO:0000259" key="2">
    <source>
        <dbReference type="Pfam" id="PF17131"/>
    </source>
</evidence>
<protein>
    <submittedName>
        <fullName evidence="3">Outer membrane lipoprotein-sorting protein</fullName>
    </submittedName>
</protein>
<feature type="chain" id="PRO_5046212008" evidence="1">
    <location>
        <begin position="23"/>
        <end position="263"/>
    </location>
</feature>
<accession>A0ABY8C994</accession>
<keyword evidence="3" id="KW-0449">Lipoprotein</keyword>
<organism evidence="3 4">
    <name type="scientific">Thiomicrorhabdus lithotrophica</name>
    <dbReference type="NCBI Taxonomy" id="2949997"/>
    <lineage>
        <taxon>Bacteria</taxon>
        <taxon>Pseudomonadati</taxon>
        <taxon>Pseudomonadota</taxon>
        <taxon>Gammaproteobacteria</taxon>
        <taxon>Thiotrichales</taxon>
        <taxon>Piscirickettsiaceae</taxon>
        <taxon>Thiomicrorhabdus</taxon>
    </lineage>
</organism>
<dbReference type="RefSeq" id="WP_275594801.1">
    <property type="nucleotide sequence ID" value="NZ_CP102381.1"/>
</dbReference>
<reference evidence="3 4" key="1">
    <citation type="submission" date="2022-06" db="EMBL/GenBank/DDBJ databases">
        <title>Thiomicrohabdus sp. nov, an obligately chemolithoautotrophic, sulfur-oxidizing bacterium isolated from beach of Guanyin Mountain. Amoy.</title>
        <authorList>
            <person name="Zhu H."/>
        </authorList>
    </citation>
    <scope>NUCLEOTIDE SEQUENCE [LARGE SCALE GENOMIC DNA]</scope>
    <source>
        <strain evidence="3 4">XGS-01</strain>
    </source>
</reference>
<evidence type="ECO:0000313" key="3">
    <source>
        <dbReference type="EMBL" id="WEJ62543.1"/>
    </source>
</evidence>
<evidence type="ECO:0000256" key="1">
    <source>
        <dbReference type="SAM" id="SignalP"/>
    </source>
</evidence>